<dbReference type="AlphaFoldDB" id="A0A1W1VFA4"/>
<evidence type="ECO:0000313" key="2">
    <source>
        <dbReference type="Proteomes" id="UP000192582"/>
    </source>
</evidence>
<sequence length="132" mass="14851">MALGFGYSPFTAQSRLRQPVNSPRSRWNCRHACSCPDRRQCGADQRLVGLRWLADGLPWRSGPCSFHAQDAVTPRGFYTLERQVSLAAAVKRVGDVMRAALNLNRSPNLRDWLQFGARQDGVPRRPSSPFQP</sequence>
<accession>A0A1W1VFA4</accession>
<dbReference type="STRING" id="695939.SAMN00790413_01409"/>
<keyword evidence="2" id="KW-1185">Reference proteome</keyword>
<dbReference type="Proteomes" id="UP000192582">
    <property type="component" value="Unassembled WGS sequence"/>
</dbReference>
<protein>
    <submittedName>
        <fullName evidence="1">Uncharacterized protein</fullName>
    </submittedName>
</protein>
<gene>
    <name evidence="1" type="ORF">SAMN00790413_01409</name>
</gene>
<evidence type="ECO:0000313" key="1">
    <source>
        <dbReference type="EMBL" id="SMB92015.1"/>
    </source>
</evidence>
<proteinExistence type="predicted"/>
<reference evidence="1 2" key="1">
    <citation type="submission" date="2017-04" db="EMBL/GenBank/DDBJ databases">
        <authorList>
            <person name="Afonso C.L."/>
            <person name="Miller P.J."/>
            <person name="Scott M.A."/>
            <person name="Spackman E."/>
            <person name="Goraichik I."/>
            <person name="Dimitrov K.M."/>
            <person name="Suarez D.L."/>
            <person name="Swayne D.E."/>
        </authorList>
    </citation>
    <scope>NUCLEOTIDE SEQUENCE [LARGE SCALE GENOMIC DNA]</scope>
    <source>
        <strain evidence="1 2">KR-140</strain>
    </source>
</reference>
<dbReference type="EMBL" id="FWWU01000009">
    <property type="protein sequence ID" value="SMB92015.1"/>
    <property type="molecule type" value="Genomic_DNA"/>
</dbReference>
<organism evidence="1 2">
    <name type="scientific">Deinococcus hopiensis KR-140</name>
    <dbReference type="NCBI Taxonomy" id="695939"/>
    <lineage>
        <taxon>Bacteria</taxon>
        <taxon>Thermotogati</taxon>
        <taxon>Deinococcota</taxon>
        <taxon>Deinococci</taxon>
        <taxon>Deinococcales</taxon>
        <taxon>Deinococcaceae</taxon>
        <taxon>Deinococcus</taxon>
    </lineage>
</organism>
<name>A0A1W1VFA4_9DEIO</name>